<feature type="binding site" evidence="9">
    <location>
        <begin position="157"/>
        <end position="159"/>
    </location>
    <ligand>
        <name>2-[(2R,5Z)-2-carboxy-4-methylthiazol-5(2H)-ylidene]ethyl phosphate</name>
        <dbReference type="ChEBI" id="CHEBI:62899"/>
    </ligand>
</feature>
<comment type="catalytic activity">
    <reaction evidence="7 9 10">
        <text>2-(2-carboxy-4-methylthiazol-5-yl)ethyl phosphate + 4-amino-2-methyl-5-(diphosphooxymethyl)pyrimidine + 2 H(+) = thiamine phosphate + CO2 + diphosphate</text>
        <dbReference type="Rhea" id="RHEA:47848"/>
        <dbReference type="ChEBI" id="CHEBI:15378"/>
        <dbReference type="ChEBI" id="CHEBI:16526"/>
        <dbReference type="ChEBI" id="CHEBI:33019"/>
        <dbReference type="ChEBI" id="CHEBI:37575"/>
        <dbReference type="ChEBI" id="CHEBI:57841"/>
        <dbReference type="ChEBI" id="CHEBI:62890"/>
        <dbReference type="EC" id="2.5.1.3"/>
    </reaction>
</comment>
<comment type="pathway">
    <text evidence="1 9 11">Cofactor biosynthesis; thiamine diphosphate biosynthesis; thiamine phosphate from 4-amino-2-methyl-5-diphosphomethylpyrimidine and 4-methyl-5-(2-phosphoethyl)-thiazole: step 1/1.</text>
</comment>
<dbReference type="InterPro" id="IPR013785">
    <property type="entry name" value="Aldolase_TIM"/>
</dbReference>
<dbReference type="RefSeq" id="WP_105483475.1">
    <property type="nucleotide sequence ID" value="NZ_NIGF01000007.1"/>
</dbReference>
<sequence length="252" mass="26297">MQGVTEVSTPRLTDSFPLTPAPDRLSKRLRGLYVITDACLGGGHLSMARAALDGGAKILQLRDKNTPPRQILAVARQIRAWTQEKGALFLINDRIDLALLCEADGVHLGPDDWPISEARRVLGPQKIIGASTGTPAEARAAEAEGANYLGAGAVFGTQTKGDAGAPIGLDGLRAIALATSLPVAAIGGVNFGNIASTLAAGARMACVISALSSHNQNSIDSTKNEEVNQRVAMTQAARELVALTENWAGEKQ</sequence>
<feature type="binding site" evidence="9">
    <location>
        <position position="160"/>
    </location>
    <ligand>
        <name>4-amino-2-methyl-5-(diphosphooxymethyl)pyrimidine</name>
        <dbReference type="ChEBI" id="CHEBI:57841"/>
    </ligand>
</feature>
<comment type="catalytic activity">
    <reaction evidence="8 9 10">
        <text>2-[(2R,5Z)-2-carboxy-4-methylthiazol-5(2H)-ylidene]ethyl phosphate + 4-amino-2-methyl-5-(diphosphooxymethyl)pyrimidine + 2 H(+) = thiamine phosphate + CO2 + diphosphate</text>
        <dbReference type="Rhea" id="RHEA:47844"/>
        <dbReference type="ChEBI" id="CHEBI:15378"/>
        <dbReference type="ChEBI" id="CHEBI:16526"/>
        <dbReference type="ChEBI" id="CHEBI:33019"/>
        <dbReference type="ChEBI" id="CHEBI:37575"/>
        <dbReference type="ChEBI" id="CHEBI:57841"/>
        <dbReference type="ChEBI" id="CHEBI:62899"/>
        <dbReference type="EC" id="2.5.1.3"/>
    </reaction>
</comment>
<dbReference type="UniPathway" id="UPA00060">
    <property type="reaction ID" value="UER00141"/>
</dbReference>
<evidence type="ECO:0000256" key="7">
    <source>
        <dbReference type="ARBA" id="ARBA00047851"/>
    </source>
</evidence>
<dbReference type="OrthoDB" id="9812206at2"/>
<evidence type="ECO:0000256" key="5">
    <source>
        <dbReference type="ARBA" id="ARBA00022977"/>
    </source>
</evidence>
<dbReference type="InParanoid" id="A0A2S8ST70"/>
<feature type="binding site" evidence="9">
    <location>
        <position position="131"/>
    </location>
    <ligand>
        <name>4-amino-2-methyl-5-(diphosphooxymethyl)pyrimidine</name>
        <dbReference type="ChEBI" id="CHEBI:57841"/>
    </ligand>
</feature>
<keyword evidence="3 9" id="KW-0479">Metal-binding</keyword>
<dbReference type="EC" id="2.5.1.3" evidence="9"/>
<feature type="domain" description="Thiamine phosphate synthase/TenI" evidence="12">
    <location>
        <begin position="32"/>
        <end position="211"/>
    </location>
</feature>
<feature type="binding site" evidence="9">
    <location>
        <begin position="60"/>
        <end position="64"/>
    </location>
    <ligand>
        <name>4-amino-2-methyl-5-(diphosphooxymethyl)pyrimidine</name>
        <dbReference type="ChEBI" id="CHEBI:57841"/>
    </ligand>
</feature>
<organism evidence="13 14">
    <name type="scientific">Abditibacterium utsteinense</name>
    <dbReference type="NCBI Taxonomy" id="1960156"/>
    <lineage>
        <taxon>Bacteria</taxon>
        <taxon>Pseudomonadati</taxon>
        <taxon>Abditibacteriota</taxon>
        <taxon>Abditibacteriia</taxon>
        <taxon>Abditibacteriales</taxon>
        <taxon>Abditibacteriaceae</taxon>
        <taxon>Abditibacterium</taxon>
    </lineage>
</organism>
<feature type="binding site" evidence="9">
    <location>
        <position position="92"/>
    </location>
    <ligand>
        <name>4-amino-2-methyl-5-(diphosphooxymethyl)pyrimidine</name>
        <dbReference type="ChEBI" id="CHEBI:57841"/>
    </ligand>
</feature>
<feature type="binding site" evidence="9">
    <location>
        <position position="112"/>
    </location>
    <ligand>
        <name>Mg(2+)</name>
        <dbReference type="ChEBI" id="CHEBI:18420"/>
    </ligand>
</feature>
<comment type="function">
    <text evidence="9">Condenses 4-methyl-5-(beta-hydroxyethyl)thiazole monophosphate (THZ-P) and 2-methyl-4-amino-5-hydroxymethyl pyrimidine pyrophosphate (HMP-PP) to form thiamine monophosphate (TMP).</text>
</comment>
<evidence type="ECO:0000313" key="13">
    <source>
        <dbReference type="EMBL" id="PQV63995.1"/>
    </source>
</evidence>
<feature type="binding site" evidence="9">
    <location>
        <begin position="208"/>
        <end position="209"/>
    </location>
    <ligand>
        <name>2-[(2R,5Z)-2-carboxy-4-methylthiazol-5(2H)-ylidene]ethyl phosphate</name>
        <dbReference type="ChEBI" id="CHEBI:62899"/>
    </ligand>
</feature>
<dbReference type="CDD" id="cd00564">
    <property type="entry name" value="TMP_TenI"/>
    <property type="match status" value="1"/>
</dbReference>
<comment type="caution">
    <text evidence="13">The sequence shown here is derived from an EMBL/GenBank/DDBJ whole genome shotgun (WGS) entry which is preliminary data.</text>
</comment>
<evidence type="ECO:0000256" key="11">
    <source>
        <dbReference type="RuleBase" id="RU004253"/>
    </source>
</evidence>
<keyword evidence="14" id="KW-1185">Reference proteome</keyword>
<dbReference type="GO" id="GO:0005737">
    <property type="term" value="C:cytoplasm"/>
    <property type="evidence" value="ECO:0007669"/>
    <property type="project" value="TreeGrafter"/>
</dbReference>
<dbReference type="GO" id="GO:0000287">
    <property type="term" value="F:magnesium ion binding"/>
    <property type="evidence" value="ECO:0007669"/>
    <property type="project" value="UniProtKB-UniRule"/>
</dbReference>
<dbReference type="SUPFAM" id="SSF51391">
    <property type="entry name" value="Thiamin phosphate synthase"/>
    <property type="match status" value="1"/>
</dbReference>
<evidence type="ECO:0000256" key="8">
    <source>
        <dbReference type="ARBA" id="ARBA00047883"/>
    </source>
</evidence>
<dbReference type="EMBL" id="NIGF01000007">
    <property type="protein sequence ID" value="PQV63995.1"/>
    <property type="molecule type" value="Genomic_DNA"/>
</dbReference>
<evidence type="ECO:0000256" key="9">
    <source>
        <dbReference type="HAMAP-Rule" id="MF_00097"/>
    </source>
</evidence>
<evidence type="ECO:0000256" key="2">
    <source>
        <dbReference type="ARBA" id="ARBA00022679"/>
    </source>
</evidence>
<keyword evidence="4 9" id="KW-0460">Magnesium</keyword>
<evidence type="ECO:0000256" key="4">
    <source>
        <dbReference type="ARBA" id="ARBA00022842"/>
    </source>
</evidence>
<comment type="catalytic activity">
    <reaction evidence="6 9 10">
        <text>4-methyl-5-(2-phosphooxyethyl)-thiazole + 4-amino-2-methyl-5-(diphosphooxymethyl)pyrimidine + H(+) = thiamine phosphate + diphosphate</text>
        <dbReference type="Rhea" id="RHEA:22328"/>
        <dbReference type="ChEBI" id="CHEBI:15378"/>
        <dbReference type="ChEBI" id="CHEBI:33019"/>
        <dbReference type="ChEBI" id="CHEBI:37575"/>
        <dbReference type="ChEBI" id="CHEBI:57841"/>
        <dbReference type="ChEBI" id="CHEBI:58296"/>
        <dbReference type="EC" id="2.5.1.3"/>
    </reaction>
</comment>
<dbReference type="Pfam" id="PF02581">
    <property type="entry name" value="TMP-TENI"/>
    <property type="match status" value="1"/>
</dbReference>
<comment type="cofactor">
    <cofactor evidence="9">
        <name>Mg(2+)</name>
        <dbReference type="ChEBI" id="CHEBI:18420"/>
    </cofactor>
    <text evidence="9">Binds 1 Mg(2+) ion per subunit.</text>
</comment>
<evidence type="ECO:0000256" key="10">
    <source>
        <dbReference type="RuleBase" id="RU003826"/>
    </source>
</evidence>
<dbReference type="HAMAP" id="MF_00097">
    <property type="entry name" value="TMP_synthase"/>
    <property type="match status" value="1"/>
</dbReference>
<dbReference type="PANTHER" id="PTHR20857">
    <property type="entry name" value="THIAMINE-PHOSPHATE PYROPHOSPHORYLASE"/>
    <property type="match status" value="1"/>
</dbReference>
<dbReference type="GO" id="GO:0004789">
    <property type="term" value="F:thiamine-phosphate diphosphorylase activity"/>
    <property type="evidence" value="ECO:0007669"/>
    <property type="project" value="UniProtKB-UniRule"/>
</dbReference>
<dbReference type="GO" id="GO:0009228">
    <property type="term" value="P:thiamine biosynthetic process"/>
    <property type="evidence" value="ECO:0007669"/>
    <property type="project" value="UniProtKB-KW"/>
</dbReference>
<evidence type="ECO:0000256" key="1">
    <source>
        <dbReference type="ARBA" id="ARBA00005165"/>
    </source>
</evidence>
<dbReference type="InterPro" id="IPR036206">
    <property type="entry name" value="ThiamineP_synth_sf"/>
</dbReference>
<feature type="binding site" evidence="9">
    <location>
        <position position="188"/>
    </location>
    <ligand>
        <name>2-[(2R,5Z)-2-carboxy-4-methylthiazol-5(2H)-ylidene]ethyl phosphate</name>
        <dbReference type="ChEBI" id="CHEBI:62899"/>
    </ligand>
</feature>
<protein>
    <recommendedName>
        <fullName evidence="9">Thiamine-phosphate synthase</fullName>
        <shortName evidence="9">TP synthase</shortName>
        <shortName evidence="9">TPS</shortName>
        <ecNumber evidence="9">2.5.1.3</ecNumber>
    </recommendedName>
    <alternativeName>
        <fullName evidence="9">Thiamine-phosphate pyrophosphorylase</fullName>
        <shortName evidence="9">TMP pyrophosphorylase</shortName>
        <shortName evidence="9">TMP-PPase</shortName>
    </alternativeName>
</protein>
<feature type="binding site" evidence="9">
    <location>
        <position position="93"/>
    </location>
    <ligand>
        <name>Mg(2+)</name>
        <dbReference type="ChEBI" id="CHEBI:18420"/>
    </ligand>
</feature>
<evidence type="ECO:0000256" key="6">
    <source>
        <dbReference type="ARBA" id="ARBA00047334"/>
    </source>
</evidence>
<keyword evidence="2 9" id="KW-0808">Transferase</keyword>
<evidence type="ECO:0000259" key="12">
    <source>
        <dbReference type="Pfam" id="PF02581"/>
    </source>
</evidence>
<evidence type="ECO:0000256" key="3">
    <source>
        <dbReference type="ARBA" id="ARBA00022723"/>
    </source>
</evidence>
<name>A0A2S8ST70_9BACT</name>
<dbReference type="FunCoup" id="A0A2S8ST70">
    <property type="interactions" value="326"/>
</dbReference>
<comment type="similarity">
    <text evidence="9 10">Belongs to the thiamine-phosphate synthase family.</text>
</comment>
<reference evidence="13 14" key="1">
    <citation type="journal article" date="2018" name="Syst. Appl. Microbiol.">
        <title>Abditibacterium utsteinense sp. nov., the first cultivated member of candidate phylum FBP, isolated from ice-free Antarctic soil samples.</title>
        <authorList>
            <person name="Tahon G."/>
            <person name="Tytgat B."/>
            <person name="Lebbe L."/>
            <person name="Carlier A."/>
            <person name="Willems A."/>
        </authorList>
    </citation>
    <scope>NUCLEOTIDE SEQUENCE [LARGE SCALE GENOMIC DNA]</scope>
    <source>
        <strain evidence="13 14">LMG 29911</strain>
    </source>
</reference>
<proteinExistence type="inferred from homology"/>
<dbReference type="PANTHER" id="PTHR20857:SF15">
    <property type="entry name" value="THIAMINE-PHOSPHATE SYNTHASE"/>
    <property type="match status" value="1"/>
</dbReference>
<dbReference type="Gene3D" id="3.20.20.70">
    <property type="entry name" value="Aldolase class I"/>
    <property type="match status" value="1"/>
</dbReference>
<accession>A0A2S8ST70</accession>
<dbReference type="InterPro" id="IPR022998">
    <property type="entry name" value="ThiamineP_synth_TenI"/>
</dbReference>
<evidence type="ECO:0000313" key="14">
    <source>
        <dbReference type="Proteomes" id="UP000237684"/>
    </source>
</evidence>
<gene>
    <name evidence="9" type="primary">thiE</name>
    <name evidence="13" type="ORF">B1R32_10720</name>
</gene>
<dbReference type="GO" id="GO:0009229">
    <property type="term" value="P:thiamine diphosphate biosynthetic process"/>
    <property type="evidence" value="ECO:0007669"/>
    <property type="project" value="UniProtKB-UniRule"/>
</dbReference>
<keyword evidence="5 9" id="KW-0784">Thiamine biosynthesis</keyword>
<dbReference type="NCBIfam" id="TIGR00693">
    <property type="entry name" value="thiE"/>
    <property type="match status" value="1"/>
</dbReference>
<dbReference type="InterPro" id="IPR034291">
    <property type="entry name" value="TMP_synthase"/>
</dbReference>
<dbReference type="AlphaFoldDB" id="A0A2S8ST70"/>
<dbReference type="Proteomes" id="UP000237684">
    <property type="component" value="Unassembled WGS sequence"/>
</dbReference>